<dbReference type="EMBL" id="FRDA01000001">
    <property type="protein sequence ID" value="SHM48269.1"/>
    <property type="molecule type" value="Genomic_DNA"/>
</dbReference>
<evidence type="ECO:0000259" key="1">
    <source>
        <dbReference type="Pfam" id="PF05899"/>
    </source>
</evidence>
<name>A0A1M7J5C3_9PSED</name>
<dbReference type="InterPro" id="IPR014710">
    <property type="entry name" value="RmlC-like_jellyroll"/>
</dbReference>
<accession>A0A1M7J5C3</accession>
<feature type="domain" description="(S)-ureidoglycine aminohydrolase cupin" evidence="1">
    <location>
        <begin position="42"/>
        <end position="114"/>
    </location>
</feature>
<gene>
    <name evidence="2" type="ORF">SAMN05216593_101129</name>
</gene>
<dbReference type="OrthoDB" id="9799053at2"/>
<dbReference type="InterPro" id="IPR008579">
    <property type="entry name" value="UGlyAH_Cupin_dom"/>
</dbReference>
<dbReference type="CDD" id="cd02227">
    <property type="entry name" value="cupin_TM1112-like"/>
    <property type="match status" value="1"/>
</dbReference>
<dbReference type="InterPro" id="IPR011051">
    <property type="entry name" value="RmlC_Cupin_sf"/>
</dbReference>
<organism evidence="2 3">
    <name type="scientific">Pseudomonas asturiensis</name>
    <dbReference type="NCBI Taxonomy" id="1190415"/>
    <lineage>
        <taxon>Bacteria</taxon>
        <taxon>Pseudomonadati</taxon>
        <taxon>Pseudomonadota</taxon>
        <taxon>Gammaproteobacteria</taxon>
        <taxon>Pseudomonadales</taxon>
        <taxon>Pseudomonadaceae</taxon>
        <taxon>Pseudomonas</taxon>
    </lineage>
</organism>
<evidence type="ECO:0000313" key="2">
    <source>
        <dbReference type="EMBL" id="SHM48269.1"/>
    </source>
</evidence>
<dbReference type="Proteomes" id="UP000183983">
    <property type="component" value="Unassembled WGS sequence"/>
</dbReference>
<dbReference type="STRING" id="1190415.SAMN05216593_101129"/>
<dbReference type="Pfam" id="PF05899">
    <property type="entry name" value="Cupin_3"/>
    <property type="match status" value="1"/>
</dbReference>
<reference evidence="2 3" key="1">
    <citation type="submission" date="2016-11" db="EMBL/GenBank/DDBJ databases">
        <authorList>
            <person name="Jaros S."/>
            <person name="Januszkiewicz K."/>
            <person name="Wedrychowicz H."/>
        </authorList>
    </citation>
    <scope>NUCLEOTIDE SEQUENCE [LARGE SCALE GENOMIC DNA]</scope>
    <source>
        <strain evidence="2 3">LMG 26898</strain>
    </source>
</reference>
<evidence type="ECO:0000313" key="3">
    <source>
        <dbReference type="Proteomes" id="UP000183983"/>
    </source>
</evidence>
<protein>
    <recommendedName>
        <fullName evidence="1">(S)-ureidoglycine aminohydrolase cupin domain-containing protein</fullName>
    </recommendedName>
</protein>
<dbReference type="RefSeq" id="WP_073161801.1">
    <property type="nucleotide sequence ID" value="NZ_FRDA01000001.1"/>
</dbReference>
<dbReference type="PANTHER" id="PTHR40943:SF2">
    <property type="entry name" value="(S)-UREIDOGLYCINE AMINOHYDROLASE CUPIN DOMAIN-CONTAINING PROTEIN"/>
    <property type="match status" value="1"/>
</dbReference>
<dbReference type="AlphaFoldDB" id="A0A1M7J5C3"/>
<dbReference type="Gene3D" id="2.60.120.10">
    <property type="entry name" value="Jelly Rolls"/>
    <property type="match status" value="1"/>
</dbReference>
<proteinExistence type="predicted"/>
<dbReference type="SUPFAM" id="SSF51182">
    <property type="entry name" value="RmlC-like cupins"/>
    <property type="match status" value="1"/>
</dbReference>
<dbReference type="PANTHER" id="PTHR40943">
    <property type="entry name" value="CYTOPLASMIC PROTEIN-RELATED"/>
    <property type="match status" value="1"/>
</dbReference>
<sequence>MFDNRHIRSLANPAMELIEYVTPLEKCTRGRPVQTFHKQFESADRLFSVGIWDCSVGSFTVNFTGHEFASLLEGRIMIEDEHGTQVLFLPGMQLVFPAGYKGEWNVLEPSRKAYVWYELSPPAL</sequence>